<dbReference type="Proteomes" id="UP001147700">
    <property type="component" value="Unassembled WGS sequence"/>
</dbReference>
<gene>
    <name evidence="1" type="ORF">OJ962_19815</name>
</gene>
<comment type="caution">
    <text evidence="1">The sequence shown here is derived from an EMBL/GenBank/DDBJ whole genome shotgun (WGS) entry which is preliminary data.</text>
</comment>
<evidence type="ECO:0000313" key="2">
    <source>
        <dbReference type="Proteomes" id="UP001147700"/>
    </source>
</evidence>
<dbReference type="RefSeq" id="WP_270006549.1">
    <property type="nucleotide sequence ID" value="NZ_JAPCID010000029.1"/>
</dbReference>
<keyword evidence="2" id="KW-1185">Reference proteome</keyword>
<sequence>MNLASIAVVAGLSWTLPAGWTALDQPPALDCPPPSGLVAAAGETVVMVGAEPDITPRDLARMPERPARLRITREHRSGCFDHGTVLSWREQGRALSAWVLNGAARRREAEALLNSLVVERVWPPPPPAGWDTAYSGTADSIRVPPRWSVRALRRQRGVARPRTLYRLANPSGTVVLRVREHPRGPVSAAFPRGPLTFDGRRRAGLGFRGYRVSFRVFARAGASARDIEWAQIAARSAGFSSVGRE</sequence>
<accession>A0ABT4RMG4</accession>
<protein>
    <submittedName>
        <fullName evidence="1">Uncharacterized protein</fullName>
    </submittedName>
</protein>
<evidence type="ECO:0000313" key="1">
    <source>
        <dbReference type="EMBL" id="MDA0139759.1"/>
    </source>
</evidence>
<reference evidence="1" key="1">
    <citation type="submission" date="2022-10" db="EMBL/GenBank/DDBJ databases">
        <title>The WGS of Solirubrobacter sp. CPCC 204708.</title>
        <authorList>
            <person name="Jiang Z."/>
        </authorList>
    </citation>
    <scope>NUCLEOTIDE SEQUENCE</scope>
    <source>
        <strain evidence="1">CPCC 204708</strain>
    </source>
</reference>
<dbReference type="EMBL" id="JAPCID010000029">
    <property type="protein sequence ID" value="MDA0139759.1"/>
    <property type="molecule type" value="Genomic_DNA"/>
</dbReference>
<proteinExistence type="predicted"/>
<name>A0ABT4RMG4_9ACTN</name>
<organism evidence="1 2">
    <name type="scientific">Solirubrobacter deserti</name>
    <dbReference type="NCBI Taxonomy" id="2282478"/>
    <lineage>
        <taxon>Bacteria</taxon>
        <taxon>Bacillati</taxon>
        <taxon>Actinomycetota</taxon>
        <taxon>Thermoleophilia</taxon>
        <taxon>Solirubrobacterales</taxon>
        <taxon>Solirubrobacteraceae</taxon>
        <taxon>Solirubrobacter</taxon>
    </lineage>
</organism>